<reference evidence="2 3" key="1">
    <citation type="submission" date="2017-08" db="EMBL/GenBank/DDBJ databases">
        <authorList>
            <person name="de Groot N.N."/>
        </authorList>
    </citation>
    <scope>NUCLEOTIDE SEQUENCE [LARGE SCALE GENOMIC DNA]</scope>
    <source>
        <strain evidence="2 3">Nm15</strain>
    </source>
</reference>
<feature type="region of interest" description="Disordered" evidence="1">
    <location>
        <begin position="18"/>
        <end position="53"/>
    </location>
</feature>
<organism evidence="2 3">
    <name type="scientific">Nitrosomonas ureae</name>
    <dbReference type="NCBI Taxonomy" id="44577"/>
    <lineage>
        <taxon>Bacteria</taxon>
        <taxon>Pseudomonadati</taxon>
        <taxon>Pseudomonadota</taxon>
        <taxon>Betaproteobacteria</taxon>
        <taxon>Nitrosomonadales</taxon>
        <taxon>Nitrosomonadaceae</taxon>
        <taxon>Nitrosomonas</taxon>
    </lineage>
</organism>
<dbReference type="EMBL" id="LT907782">
    <property type="protein sequence ID" value="SNX59484.1"/>
    <property type="molecule type" value="Genomic_DNA"/>
</dbReference>
<evidence type="ECO:0000256" key="1">
    <source>
        <dbReference type="SAM" id="MobiDB-lite"/>
    </source>
</evidence>
<gene>
    <name evidence="2" type="ORF">SAMN06296273_0931</name>
</gene>
<name>A0A285BW16_9PROT</name>
<accession>A0A285BW16</accession>
<dbReference type="Proteomes" id="UP000242498">
    <property type="component" value="Chromosome I"/>
</dbReference>
<dbReference type="RefSeq" id="WP_172424080.1">
    <property type="nucleotide sequence ID" value="NZ_LT907782.1"/>
</dbReference>
<sequence>MILYGIIKKKEKEEVLDKNENPIAQSTDTSYIAADSNNQSDLPQKSTWLNNDL</sequence>
<proteinExistence type="predicted"/>
<dbReference type="AlphaFoldDB" id="A0A285BW16"/>
<feature type="compositionally biased region" description="Polar residues" evidence="1">
    <location>
        <begin position="22"/>
        <end position="53"/>
    </location>
</feature>
<protein>
    <submittedName>
        <fullName evidence="2">Uncharacterized protein</fullName>
    </submittedName>
</protein>
<evidence type="ECO:0000313" key="2">
    <source>
        <dbReference type="EMBL" id="SNX59484.1"/>
    </source>
</evidence>
<evidence type="ECO:0000313" key="3">
    <source>
        <dbReference type="Proteomes" id="UP000242498"/>
    </source>
</evidence>